<feature type="non-terminal residue" evidence="2">
    <location>
        <position position="1"/>
    </location>
</feature>
<sequence length="35" mass="3703">GRKQGNGTKTTGELDSKARRSSPFSAFSAFSAVKK</sequence>
<reference evidence="2" key="1">
    <citation type="journal article" date="2014" name="Front. Microbiol.">
        <title>High frequency of phylogenetically diverse reductive dehalogenase-homologous genes in deep subseafloor sedimentary metagenomes.</title>
        <authorList>
            <person name="Kawai M."/>
            <person name="Futagami T."/>
            <person name="Toyoda A."/>
            <person name="Takaki Y."/>
            <person name="Nishi S."/>
            <person name="Hori S."/>
            <person name="Arai W."/>
            <person name="Tsubouchi T."/>
            <person name="Morono Y."/>
            <person name="Uchiyama I."/>
            <person name="Ito T."/>
            <person name="Fujiyama A."/>
            <person name="Inagaki F."/>
            <person name="Takami H."/>
        </authorList>
    </citation>
    <scope>NUCLEOTIDE SEQUENCE</scope>
    <source>
        <strain evidence="2">Expedition CK06-06</strain>
    </source>
</reference>
<evidence type="ECO:0000256" key="1">
    <source>
        <dbReference type="SAM" id="MobiDB-lite"/>
    </source>
</evidence>
<accession>X0WAY4</accession>
<evidence type="ECO:0000313" key="2">
    <source>
        <dbReference type="EMBL" id="GAG28079.1"/>
    </source>
</evidence>
<protein>
    <submittedName>
        <fullName evidence="2">Uncharacterized protein</fullName>
    </submittedName>
</protein>
<comment type="caution">
    <text evidence="2">The sequence shown here is derived from an EMBL/GenBank/DDBJ whole genome shotgun (WGS) entry which is preliminary data.</text>
</comment>
<proteinExistence type="predicted"/>
<name>X0WAY4_9ZZZZ</name>
<feature type="region of interest" description="Disordered" evidence="1">
    <location>
        <begin position="1"/>
        <end position="22"/>
    </location>
</feature>
<feature type="compositionally biased region" description="Polar residues" evidence="1">
    <location>
        <begin position="1"/>
        <end position="11"/>
    </location>
</feature>
<gene>
    <name evidence="2" type="ORF">S01H1_50426</name>
</gene>
<dbReference type="EMBL" id="BARS01032490">
    <property type="protein sequence ID" value="GAG28079.1"/>
    <property type="molecule type" value="Genomic_DNA"/>
</dbReference>
<dbReference type="AlphaFoldDB" id="X0WAY4"/>
<organism evidence="2">
    <name type="scientific">marine sediment metagenome</name>
    <dbReference type="NCBI Taxonomy" id="412755"/>
    <lineage>
        <taxon>unclassified sequences</taxon>
        <taxon>metagenomes</taxon>
        <taxon>ecological metagenomes</taxon>
    </lineage>
</organism>